<dbReference type="InterPro" id="IPR050301">
    <property type="entry name" value="NTE"/>
</dbReference>
<feature type="active site" description="Proton acceptor" evidence="4">
    <location>
        <position position="164"/>
    </location>
</feature>
<dbReference type="Pfam" id="PF19890">
    <property type="entry name" value="DUF6363"/>
    <property type="match status" value="1"/>
</dbReference>
<dbReference type="CDD" id="cd07208">
    <property type="entry name" value="Pat_hypo_Ecoli_yjju_like"/>
    <property type="match status" value="1"/>
</dbReference>
<keyword evidence="2 4" id="KW-0442">Lipid degradation</keyword>
<dbReference type="AlphaFoldDB" id="A0A941F236"/>
<feature type="domain" description="PNPLA" evidence="5">
    <location>
        <begin position="9"/>
        <end position="177"/>
    </location>
</feature>
<evidence type="ECO:0000256" key="4">
    <source>
        <dbReference type="PROSITE-ProRule" id="PRU01161"/>
    </source>
</evidence>
<dbReference type="EMBL" id="JAGTAR010000009">
    <property type="protein sequence ID" value="MBR8535368.1"/>
    <property type="molecule type" value="Genomic_DNA"/>
</dbReference>
<proteinExistence type="predicted"/>
<dbReference type="GO" id="GO:0016787">
    <property type="term" value="F:hydrolase activity"/>
    <property type="evidence" value="ECO:0007669"/>
    <property type="project" value="UniProtKB-UniRule"/>
</dbReference>
<gene>
    <name evidence="6" type="ORF">KDU71_07335</name>
</gene>
<dbReference type="Pfam" id="PF01734">
    <property type="entry name" value="Patatin"/>
    <property type="match status" value="1"/>
</dbReference>
<dbReference type="PROSITE" id="PS51635">
    <property type="entry name" value="PNPLA"/>
    <property type="match status" value="1"/>
</dbReference>
<evidence type="ECO:0000259" key="5">
    <source>
        <dbReference type="PROSITE" id="PS51635"/>
    </source>
</evidence>
<dbReference type="PANTHER" id="PTHR14226:SF25">
    <property type="entry name" value="PHOSPHOESTERASE"/>
    <property type="match status" value="1"/>
</dbReference>
<dbReference type="InterPro" id="IPR037483">
    <property type="entry name" value="YjjU-like"/>
</dbReference>
<keyword evidence="3 4" id="KW-0443">Lipid metabolism</keyword>
<feature type="short sequence motif" description="GXSXG" evidence="4">
    <location>
        <begin position="40"/>
        <end position="44"/>
    </location>
</feature>
<name>A0A941F236_9BACT</name>
<dbReference type="InterPro" id="IPR002641">
    <property type="entry name" value="PNPLA_dom"/>
</dbReference>
<dbReference type="InterPro" id="IPR016035">
    <property type="entry name" value="Acyl_Trfase/lysoPLipase"/>
</dbReference>
<dbReference type="Proteomes" id="UP000679220">
    <property type="component" value="Unassembled WGS sequence"/>
</dbReference>
<evidence type="ECO:0000313" key="7">
    <source>
        <dbReference type="Proteomes" id="UP000679220"/>
    </source>
</evidence>
<evidence type="ECO:0000256" key="3">
    <source>
        <dbReference type="ARBA" id="ARBA00023098"/>
    </source>
</evidence>
<feature type="short sequence motif" description="GXGXXG" evidence="4">
    <location>
        <begin position="13"/>
        <end position="18"/>
    </location>
</feature>
<dbReference type="Gene3D" id="3.40.1090.10">
    <property type="entry name" value="Cytosolic phospholipase A2 catalytic domain"/>
    <property type="match status" value="2"/>
</dbReference>
<dbReference type="PANTHER" id="PTHR14226">
    <property type="entry name" value="NEUROPATHY TARGET ESTERASE/SWISS CHEESE D.MELANOGASTER"/>
    <property type="match status" value="1"/>
</dbReference>
<dbReference type="GO" id="GO:0016042">
    <property type="term" value="P:lipid catabolic process"/>
    <property type="evidence" value="ECO:0007669"/>
    <property type="project" value="UniProtKB-UniRule"/>
</dbReference>
<dbReference type="RefSeq" id="WP_212189274.1">
    <property type="nucleotide sequence ID" value="NZ_JAGTAR010000009.1"/>
</dbReference>
<evidence type="ECO:0000256" key="1">
    <source>
        <dbReference type="ARBA" id="ARBA00022801"/>
    </source>
</evidence>
<dbReference type="SUPFAM" id="SSF52151">
    <property type="entry name" value="FabD/lysophospholipase-like"/>
    <property type="match status" value="1"/>
</dbReference>
<accession>A0A941F236</accession>
<feature type="short sequence motif" description="DGA/G" evidence="4">
    <location>
        <begin position="164"/>
        <end position="166"/>
    </location>
</feature>
<keyword evidence="1 4" id="KW-0378">Hydrolase</keyword>
<organism evidence="6 7">
    <name type="scientific">Carboxylicivirga sediminis</name>
    <dbReference type="NCBI Taxonomy" id="2006564"/>
    <lineage>
        <taxon>Bacteria</taxon>
        <taxon>Pseudomonadati</taxon>
        <taxon>Bacteroidota</taxon>
        <taxon>Bacteroidia</taxon>
        <taxon>Marinilabiliales</taxon>
        <taxon>Marinilabiliaceae</taxon>
        <taxon>Carboxylicivirga</taxon>
    </lineage>
</organism>
<comment type="caution">
    <text evidence="6">The sequence shown here is derived from an EMBL/GenBank/DDBJ whole genome shotgun (WGS) entry which is preliminary data.</text>
</comment>
<evidence type="ECO:0000256" key="2">
    <source>
        <dbReference type="ARBA" id="ARBA00022963"/>
    </source>
</evidence>
<dbReference type="InterPro" id="IPR045943">
    <property type="entry name" value="DUF6363"/>
</dbReference>
<reference evidence="6" key="1">
    <citation type="journal article" date="2018" name="Int. J. Syst. Evol. Microbiol.">
        <title>Carboxylicivirga sediminis sp. nov., isolated from coastal sediment.</title>
        <authorList>
            <person name="Wang F.Q."/>
            <person name="Ren L.H."/>
            <person name="Zou R.J."/>
            <person name="Sun Y.Z."/>
            <person name="Liu X.J."/>
            <person name="Jiang F."/>
            <person name="Liu L.J."/>
        </authorList>
    </citation>
    <scope>NUCLEOTIDE SEQUENCE</scope>
    <source>
        <strain evidence="6">JR1</strain>
    </source>
</reference>
<evidence type="ECO:0000313" key="6">
    <source>
        <dbReference type="EMBL" id="MBR8535368.1"/>
    </source>
</evidence>
<feature type="active site" description="Nucleophile" evidence="4">
    <location>
        <position position="42"/>
    </location>
</feature>
<keyword evidence="7" id="KW-1185">Reference proteome</keyword>
<protein>
    <submittedName>
        <fullName evidence="6">Patatin family protein</fullName>
    </submittedName>
</protein>
<reference evidence="6" key="2">
    <citation type="submission" date="2021-04" db="EMBL/GenBank/DDBJ databases">
        <authorList>
            <person name="Zhang T."/>
            <person name="Zhang Y."/>
            <person name="Lu D."/>
            <person name="Zuo D."/>
            <person name="Du Z."/>
        </authorList>
    </citation>
    <scope>NUCLEOTIDE SEQUENCE</scope>
    <source>
        <strain evidence="6">JR1</strain>
    </source>
</reference>
<sequence length="287" mass="32580">MTNLSKTALVLEGGGFRGMYTSGVLDALLTKRLEFPYVIGVSAGAAYGISYVSKQFGRNKEVNLKYTADPRYMSWGNLLKKGNLFDWDFVYGEVPNRLVPFDYTTFFNTSTEFMVGVTNVLSGKAEYLSTKRMNRQQLLAAITASSSLPFVSKIARLNGQSYMDGGLADSIPIARALNDGNERAVVVLTRDTDYRKHAPKGQWLMRMAYRKYPNLVKAILSRAERYNHTLDELALLEKEGRVFIIRPQEPMPVSRIENNPKKLDALYQVGYEYMLEQFDALQQWLKC</sequence>